<evidence type="ECO:0008006" key="9">
    <source>
        <dbReference type="Google" id="ProtNLM"/>
    </source>
</evidence>
<evidence type="ECO:0000313" key="8">
    <source>
        <dbReference type="EMBL" id="SPC82759.1"/>
    </source>
</evidence>
<dbReference type="InterPro" id="IPR044730">
    <property type="entry name" value="RNase_H-like_dom_plant"/>
</dbReference>
<feature type="compositionally biased region" description="Polar residues" evidence="1">
    <location>
        <begin position="373"/>
        <end position="391"/>
    </location>
</feature>
<dbReference type="InterPro" id="IPR025558">
    <property type="entry name" value="DUF4283"/>
</dbReference>
<feature type="domain" description="Reverse transcriptase" evidence="2">
    <location>
        <begin position="885"/>
        <end position="1054"/>
    </location>
</feature>
<dbReference type="InterPro" id="IPR005135">
    <property type="entry name" value="Endo/exonuclease/phosphatase"/>
</dbReference>
<sequence length="1684" mass="192813">MESIEDMWKNFSLSDKEGLNVDLANTSQQSENILAAKFLTSRVLNMDAVARTFKPLWKTRQSFTVQDLGGNKVAFVFEDAMDLERVLMNEPWTYDKFLVVFQRVQGDEPIQDSMFSHTSFWVQIHNLPIRRRTEEAAESIGRSIGLVEKVAAIEDERGGENCMRVRIRLEVNSPLCRGRLVNFEAGLKSWVAFRYERLPNFCYWCGCLDHAEKDCDVGIQQRQASTKQEYQFGAWLRATSDRAPHKTAVIVPGNQPKSRNKPDRKDPAQYQPTAEAEDLTSDLRENGKSTENTEADPEHEMEIEHNPGFPFQTRIKKSNIETFNNQLKEIDQAINYMPFGENIPDKNPELSYTANFQIEHGLKSAGPIAHPANNLSSPSRRPLQNISNGPCKNQEPKTHTTKWKKLARAQKPTSGPPIIVQPLKRDFMLIEEDPVQGKRPKAGLDQSLPEAMKCISWNCRGLGNQATIQELANLVRLKDPSVLFLSETWMDEDRLELDSDQPWRLTCFYGAPETHLREHSWNLLRTLNGQLSLPWCCFGDFNEIVRSSEKSGHRNQSESQMQRFRAVIDECGFLDLGFRGLPFTWCNNRRGRATTWLRLDRFMATNEWIQRFSSAAVDHIECSTSDHKPIYMNTHPMQVPRPRQKLFRFEDMWRMHPDCEPVVTQAWVPKTRGSPLAQVRTKIQRCGEELSRWSRAQFGNITKILKEKTELLRQAEVDSTLGYGHDTVISIRQEVNVLLLKEEKMWQQRSRVSWLKEGDRNTKYFHNRASQRRRRNSIQTLIREDGEIVTGSEAIGTQFTDYYQALFTANPLEDVEVVLDGIQPCVTQAMNQNLISQFTEEEVITAMKQMAPLKAPGPDGMPPIFYQSYWHVVGKDISSAVLYCLHSGKVGNMALKLDMSKAYDRVEWGFLKQVMVRMGFHDRWISLIMECISTVTYSILINGNPTGHITPTRGLRQGDPISPYLFLLCAEGLNGLIRKASLQGEIHGVSLCPRGPKITNLFFADDSLLFCRASLPECQKIQEILTIYEKASGQQLNRAKTTLFFSKNTPQAMQEDLKEILGVPSIQQYEKYLGLPSLIGKEKITCFSQIKERVWSKVKGWKEKLLSQAGREILIKAVVQAIPTYTMNCFKLPVTLCKEIEGIIRRFWWGHNGENRKIHWLKWEKLCRPKGTGGLGFRDLQKFNLALLAKQFWRLMHNTNSLLYKVFSAKFFPHGNIMEASEKNRGSFAWRSILKAKELIQSGMSWRVGDGIRIPIKGSNWLLDEGHRRVLSPLPDLPKDARVVELIHGSPPKWNINKVQSLFLPYDAEAILKIPLSERVQEDKIFWFDTRDGKYSVRSGYKLLLKDARVFQAESSRHWDPDPLWKRIWGASVPTKVKSFLWRACHDSLPTNSGLFQRKVLPNPLCGLCQSQREDSLHALWACSQVSQVWNGAPEFSVFQNRDPRSFSDLVRHVMQTDSDNLLEKLAVTCWLIWNKRNHDRHHPPSEQYSQLWTRAQSVLHEYLAVNTEEKAQKPKPPQARWRLPVNHYYKMNFDGAIFKDSNSGGIGVVIRDNTGQVIATLSQKVFGTHTVEMIEALAARRAIIFAREVGIDDVEVEGDAENIIKDLSSNDPLHTPYGLVIEDAKALIQDLQQFSLSHTRRSGNSVAHALARRASGCNSFSVWLEEVPPDITHVLMSDLLALK</sequence>
<evidence type="ECO:0000259" key="2">
    <source>
        <dbReference type="Pfam" id="PF00078"/>
    </source>
</evidence>
<evidence type="ECO:0000256" key="1">
    <source>
        <dbReference type="SAM" id="MobiDB-lite"/>
    </source>
</evidence>
<dbReference type="Gene3D" id="3.30.420.10">
    <property type="entry name" value="Ribonuclease H-like superfamily/Ribonuclease H"/>
    <property type="match status" value="1"/>
</dbReference>
<dbReference type="InterPro" id="IPR012337">
    <property type="entry name" value="RNaseH-like_sf"/>
</dbReference>
<dbReference type="InterPro" id="IPR000477">
    <property type="entry name" value="RT_dom"/>
</dbReference>
<dbReference type="Gene3D" id="3.60.10.10">
    <property type="entry name" value="Endonuclease/exonuclease/phosphatase"/>
    <property type="match status" value="2"/>
</dbReference>
<dbReference type="InterPro" id="IPR025836">
    <property type="entry name" value="Zn_knuckle_CX2CX4HX4C"/>
</dbReference>
<gene>
    <name evidence="8" type="ORF">FSB_LOCUS10641</name>
</gene>
<dbReference type="SUPFAM" id="SSF56219">
    <property type="entry name" value="DNase I-like"/>
    <property type="match status" value="1"/>
</dbReference>
<evidence type="ECO:0000259" key="3">
    <source>
        <dbReference type="Pfam" id="PF03372"/>
    </source>
</evidence>
<reference evidence="8" key="1">
    <citation type="submission" date="2018-02" db="EMBL/GenBank/DDBJ databases">
        <authorList>
            <person name="Cohen D.B."/>
            <person name="Kent A.D."/>
        </authorList>
    </citation>
    <scope>NUCLEOTIDE SEQUENCE</scope>
</reference>
<dbReference type="PANTHER" id="PTHR33116">
    <property type="entry name" value="REVERSE TRANSCRIPTASE ZINC-BINDING DOMAIN-CONTAINING PROTEIN-RELATED-RELATED"/>
    <property type="match status" value="1"/>
</dbReference>
<feature type="region of interest" description="Disordered" evidence="1">
    <location>
        <begin position="370"/>
        <end position="400"/>
    </location>
</feature>
<dbReference type="InterPro" id="IPR043502">
    <property type="entry name" value="DNA/RNA_pol_sf"/>
</dbReference>
<dbReference type="Pfam" id="PF13456">
    <property type="entry name" value="RVT_3"/>
    <property type="match status" value="1"/>
</dbReference>
<dbReference type="CDD" id="cd06222">
    <property type="entry name" value="RNase_H_like"/>
    <property type="match status" value="1"/>
</dbReference>
<organism evidence="8">
    <name type="scientific">Fagus sylvatica</name>
    <name type="common">Beechnut</name>
    <dbReference type="NCBI Taxonomy" id="28930"/>
    <lineage>
        <taxon>Eukaryota</taxon>
        <taxon>Viridiplantae</taxon>
        <taxon>Streptophyta</taxon>
        <taxon>Embryophyta</taxon>
        <taxon>Tracheophyta</taxon>
        <taxon>Spermatophyta</taxon>
        <taxon>Magnoliopsida</taxon>
        <taxon>eudicotyledons</taxon>
        <taxon>Gunneridae</taxon>
        <taxon>Pentapetalae</taxon>
        <taxon>rosids</taxon>
        <taxon>fabids</taxon>
        <taxon>Fagales</taxon>
        <taxon>Fagaceae</taxon>
        <taxon>Fagus</taxon>
    </lineage>
</organism>
<dbReference type="InterPro" id="IPR026960">
    <property type="entry name" value="RVT-Znf"/>
</dbReference>
<dbReference type="Pfam" id="PF14111">
    <property type="entry name" value="DUF4283"/>
    <property type="match status" value="1"/>
</dbReference>
<dbReference type="InterPro" id="IPR036691">
    <property type="entry name" value="Endo/exonu/phosph_ase_sf"/>
</dbReference>
<dbReference type="PANTHER" id="PTHR33116:SF86">
    <property type="entry name" value="REVERSE TRANSCRIPTASE DOMAIN-CONTAINING PROTEIN"/>
    <property type="match status" value="1"/>
</dbReference>
<dbReference type="GO" id="GO:0003676">
    <property type="term" value="F:nucleic acid binding"/>
    <property type="evidence" value="ECO:0007669"/>
    <property type="project" value="InterPro"/>
</dbReference>
<dbReference type="Pfam" id="PF00078">
    <property type="entry name" value="RVT_1"/>
    <property type="match status" value="1"/>
</dbReference>
<feature type="compositionally biased region" description="Basic and acidic residues" evidence="1">
    <location>
        <begin position="296"/>
        <end position="305"/>
    </location>
</feature>
<feature type="domain" description="RNase H type-1" evidence="4">
    <location>
        <begin position="1533"/>
        <end position="1655"/>
    </location>
</feature>
<dbReference type="Pfam" id="PF13966">
    <property type="entry name" value="zf-RVT"/>
    <property type="match status" value="1"/>
</dbReference>
<evidence type="ECO:0000259" key="6">
    <source>
        <dbReference type="Pfam" id="PF14111"/>
    </source>
</evidence>
<evidence type="ECO:0000259" key="7">
    <source>
        <dbReference type="Pfam" id="PF14392"/>
    </source>
</evidence>
<proteinExistence type="predicted"/>
<dbReference type="SUPFAM" id="SSF53098">
    <property type="entry name" value="Ribonuclease H-like"/>
    <property type="match status" value="1"/>
</dbReference>
<evidence type="ECO:0000259" key="4">
    <source>
        <dbReference type="Pfam" id="PF13456"/>
    </source>
</evidence>
<dbReference type="EMBL" id="OIVN01000598">
    <property type="protein sequence ID" value="SPC82759.1"/>
    <property type="molecule type" value="Genomic_DNA"/>
</dbReference>
<dbReference type="InterPro" id="IPR002156">
    <property type="entry name" value="RNaseH_domain"/>
</dbReference>
<accession>A0A2N9F7C1</accession>
<dbReference type="SUPFAM" id="SSF56672">
    <property type="entry name" value="DNA/RNA polymerases"/>
    <property type="match status" value="1"/>
</dbReference>
<name>A0A2N9F7C1_FAGSY</name>
<protein>
    <recommendedName>
        <fullName evidence="9">Reverse transcriptase domain-containing protein</fullName>
    </recommendedName>
</protein>
<feature type="domain" description="Reverse transcriptase zinc-binding" evidence="5">
    <location>
        <begin position="1335"/>
        <end position="1430"/>
    </location>
</feature>
<dbReference type="GO" id="GO:0004523">
    <property type="term" value="F:RNA-DNA hybrid ribonuclease activity"/>
    <property type="evidence" value="ECO:0007669"/>
    <property type="project" value="InterPro"/>
</dbReference>
<dbReference type="InterPro" id="IPR036397">
    <property type="entry name" value="RNaseH_sf"/>
</dbReference>
<dbReference type="Pfam" id="PF03372">
    <property type="entry name" value="Exo_endo_phos"/>
    <property type="match status" value="1"/>
</dbReference>
<feature type="region of interest" description="Disordered" evidence="1">
    <location>
        <begin position="243"/>
        <end position="305"/>
    </location>
</feature>
<feature type="domain" description="Zinc knuckle CX2CX4HX4C" evidence="7">
    <location>
        <begin position="171"/>
        <end position="216"/>
    </location>
</feature>
<feature type="domain" description="DUF4283" evidence="6">
    <location>
        <begin position="31"/>
        <end position="103"/>
    </location>
</feature>
<feature type="domain" description="Endonuclease/exonuclease/phosphatase" evidence="3">
    <location>
        <begin position="455"/>
        <end position="627"/>
    </location>
</feature>
<evidence type="ECO:0000259" key="5">
    <source>
        <dbReference type="Pfam" id="PF13966"/>
    </source>
</evidence>
<dbReference type="Pfam" id="PF14392">
    <property type="entry name" value="zf-CCHC_4"/>
    <property type="match status" value="1"/>
</dbReference>